<dbReference type="Proteomes" id="UP000051036">
    <property type="component" value="Unassembled WGS sequence"/>
</dbReference>
<evidence type="ECO:0000313" key="9">
    <source>
        <dbReference type="EMBL" id="KRL90921.1"/>
    </source>
</evidence>
<feature type="transmembrane region" description="Helical" evidence="8">
    <location>
        <begin position="180"/>
        <end position="206"/>
    </location>
</feature>
<dbReference type="GO" id="GO:0042371">
    <property type="term" value="P:vitamin K biosynthetic process"/>
    <property type="evidence" value="ECO:0007669"/>
    <property type="project" value="TreeGrafter"/>
</dbReference>
<gene>
    <name evidence="9" type="ORF">FC46_GL001531</name>
</gene>
<keyword evidence="7 8" id="KW-0472">Membrane</keyword>
<dbReference type="GO" id="GO:0009234">
    <property type="term" value="P:menaquinone biosynthetic process"/>
    <property type="evidence" value="ECO:0007669"/>
    <property type="project" value="UniProtKB-UniPathway"/>
</dbReference>
<feature type="transmembrane region" description="Helical" evidence="8">
    <location>
        <begin position="121"/>
        <end position="146"/>
    </location>
</feature>
<feature type="transmembrane region" description="Helical" evidence="8">
    <location>
        <begin position="61"/>
        <end position="77"/>
    </location>
</feature>
<keyword evidence="5 8" id="KW-0812">Transmembrane</keyword>
<dbReference type="EMBL" id="AZFM01000005">
    <property type="protein sequence ID" value="KRL90921.1"/>
    <property type="molecule type" value="Genomic_DNA"/>
</dbReference>
<evidence type="ECO:0000256" key="7">
    <source>
        <dbReference type="ARBA" id="ARBA00023136"/>
    </source>
</evidence>
<dbReference type="CDD" id="cd13962">
    <property type="entry name" value="PT_UbiA_UBIAD1"/>
    <property type="match status" value="1"/>
</dbReference>
<feature type="transmembrane region" description="Helical" evidence="8">
    <location>
        <begin position="226"/>
        <end position="247"/>
    </location>
</feature>
<evidence type="ECO:0000256" key="8">
    <source>
        <dbReference type="SAM" id="Phobius"/>
    </source>
</evidence>
<evidence type="ECO:0000256" key="5">
    <source>
        <dbReference type="ARBA" id="ARBA00022692"/>
    </source>
</evidence>
<comment type="subcellular location">
    <subcellularLocation>
        <location evidence="1">Membrane</location>
        <topology evidence="1">Multi-pass membrane protein</topology>
    </subcellularLocation>
</comment>
<evidence type="ECO:0000313" key="10">
    <source>
        <dbReference type="Proteomes" id="UP000051036"/>
    </source>
</evidence>
<keyword evidence="10" id="KW-1185">Reference proteome</keyword>
<dbReference type="Gene3D" id="1.10.357.140">
    <property type="entry name" value="UbiA prenyltransferase"/>
    <property type="match status" value="1"/>
</dbReference>
<sequence>MVVDMLDNYSDYYHADNKEYQQKTNIIGRENISPKLVLTLMIVFTVISTILGLWLVVKAGLAVLWMGIFCFAVGYLYSSGPVPISNLPLGELFSGFTMGFMITLISVYINTYQVFTWNFPTLFSVFLVALSDELWISNLMLANNLCDAEEDESNHRKTIIHFIGIKGGLIAFTAKNILAYYYYFLPFLGLAPRGIWLSLLAIPFVYKQNKLLIHKQVKTETFITAVKTLLVGSASQLVAYFIGILFLK</sequence>
<dbReference type="STRING" id="1423763.FC46_GL001531"/>
<organism evidence="9 10">
    <name type="scientific">Lactobacillus kalixensis DSM 16043</name>
    <dbReference type="NCBI Taxonomy" id="1423763"/>
    <lineage>
        <taxon>Bacteria</taxon>
        <taxon>Bacillati</taxon>
        <taxon>Bacillota</taxon>
        <taxon>Bacilli</taxon>
        <taxon>Lactobacillales</taxon>
        <taxon>Lactobacillaceae</taxon>
        <taxon>Lactobacillus</taxon>
    </lineage>
</organism>
<reference evidence="9 10" key="1">
    <citation type="journal article" date="2015" name="Genome Announc.">
        <title>Expanding the biotechnology potential of lactobacilli through comparative genomics of 213 strains and associated genera.</title>
        <authorList>
            <person name="Sun Z."/>
            <person name="Harris H.M."/>
            <person name="McCann A."/>
            <person name="Guo C."/>
            <person name="Argimon S."/>
            <person name="Zhang W."/>
            <person name="Yang X."/>
            <person name="Jeffery I.B."/>
            <person name="Cooney J.C."/>
            <person name="Kagawa T.F."/>
            <person name="Liu W."/>
            <person name="Song Y."/>
            <person name="Salvetti E."/>
            <person name="Wrobel A."/>
            <person name="Rasinkangas P."/>
            <person name="Parkhill J."/>
            <person name="Rea M.C."/>
            <person name="O'Sullivan O."/>
            <person name="Ritari J."/>
            <person name="Douillard F.P."/>
            <person name="Paul Ross R."/>
            <person name="Yang R."/>
            <person name="Briner A.E."/>
            <person name="Felis G.E."/>
            <person name="de Vos W.M."/>
            <person name="Barrangou R."/>
            <person name="Klaenhammer T.R."/>
            <person name="Caufield P.W."/>
            <person name="Cui Y."/>
            <person name="Zhang H."/>
            <person name="O'Toole P.W."/>
        </authorList>
    </citation>
    <scope>NUCLEOTIDE SEQUENCE [LARGE SCALE GENOMIC DNA]</scope>
    <source>
        <strain evidence="9 10">DSM 16043</strain>
    </source>
</reference>
<evidence type="ECO:0000256" key="6">
    <source>
        <dbReference type="ARBA" id="ARBA00022989"/>
    </source>
</evidence>
<comment type="caution">
    <text evidence="9">The sequence shown here is derived from an EMBL/GenBank/DDBJ whole genome shotgun (WGS) entry which is preliminary data.</text>
</comment>
<keyword evidence="6 8" id="KW-1133">Transmembrane helix</keyword>
<feature type="transmembrane region" description="Helical" evidence="8">
    <location>
        <begin position="89"/>
        <end position="109"/>
    </location>
</feature>
<dbReference type="InterPro" id="IPR044878">
    <property type="entry name" value="UbiA_sf"/>
</dbReference>
<dbReference type="PANTHER" id="PTHR13929">
    <property type="entry name" value="1,4-DIHYDROXY-2-NAPHTHOATE OCTAPRENYLTRANSFERASE"/>
    <property type="match status" value="1"/>
</dbReference>
<accession>A0A0R1UC00</accession>
<protein>
    <submittedName>
        <fullName evidence="9">1,4-dihydroxy-2-naphthoate octaprenyltransferase</fullName>
    </submittedName>
</protein>
<dbReference type="NCBIfam" id="NF004752">
    <property type="entry name" value="PRK06080.1-4"/>
    <property type="match status" value="1"/>
</dbReference>
<evidence type="ECO:0000256" key="2">
    <source>
        <dbReference type="ARBA" id="ARBA00004863"/>
    </source>
</evidence>
<keyword evidence="3" id="KW-0474">Menaquinone biosynthesis</keyword>
<dbReference type="GO" id="GO:0004659">
    <property type="term" value="F:prenyltransferase activity"/>
    <property type="evidence" value="ECO:0007669"/>
    <property type="project" value="InterPro"/>
</dbReference>
<proteinExistence type="predicted"/>
<dbReference type="AlphaFoldDB" id="A0A0R1UC00"/>
<feature type="transmembrane region" description="Helical" evidence="8">
    <location>
        <begin position="36"/>
        <end position="55"/>
    </location>
</feature>
<dbReference type="InterPro" id="IPR000537">
    <property type="entry name" value="UbiA_prenyltransferase"/>
</dbReference>
<comment type="pathway">
    <text evidence="2">Quinol/quinone metabolism; menaquinone biosynthesis.</text>
</comment>
<keyword evidence="4 9" id="KW-0808">Transferase</keyword>
<dbReference type="InterPro" id="IPR026046">
    <property type="entry name" value="UBIAD1"/>
</dbReference>
<dbReference type="PANTHER" id="PTHR13929:SF0">
    <property type="entry name" value="UBIA PRENYLTRANSFERASE DOMAIN-CONTAINING PROTEIN 1"/>
    <property type="match status" value="1"/>
</dbReference>
<dbReference type="PATRIC" id="fig|1423763.3.peg.1555"/>
<evidence type="ECO:0000256" key="1">
    <source>
        <dbReference type="ARBA" id="ARBA00004141"/>
    </source>
</evidence>
<evidence type="ECO:0000256" key="3">
    <source>
        <dbReference type="ARBA" id="ARBA00022428"/>
    </source>
</evidence>
<dbReference type="Pfam" id="PF01040">
    <property type="entry name" value="UbiA"/>
    <property type="match status" value="1"/>
</dbReference>
<dbReference type="GO" id="GO:0016020">
    <property type="term" value="C:membrane"/>
    <property type="evidence" value="ECO:0007669"/>
    <property type="project" value="UniProtKB-SubCell"/>
</dbReference>
<dbReference type="UniPathway" id="UPA00079"/>
<name>A0A0R1UC00_9LACO</name>
<evidence type="ECO:0000256" key="4">
    <source>
        <dbReference type="ARBA" id="ARBA00022679"/>
    </source>
</evidence>